<accession>A0AAD3DP50</accession>
<comment type="caution">
    <text evidence="3">The sequence shown here is derived from an EMBL/GenBank/DDBJ whole genome shotgun (WGS) entry which is preliminary data.</text>
</comment>
<feature type="domain" description="FAT" evidence="2">
    <location>
        <begin position="1"/>
        <end position="532"/>
    </location>
</feature>
<sequence length="1005" mass="107273">MRCLASLAEWENLSNLCRTEWRKSEPHVRREMSMIAAHAAWHMGAWEEMAGYVDTVDNPEATGPQSQTATGAFLRAVLCVRNNQFASAKQHVERTRELMVTDLAALVGESYERSYTDMVRVQQLAELEEVCAYKQALERRAADPSGSDSRISFIQQLWRDRLRGVQRHVEVWQSLFSVRSLVVPMAQDVDNWLKFASLCRKNGRQRQAYRMLLQLLRYNPMAISQPGAPGYGAGSGAPHVMLAFLKHLWTQGQRGEAYNRMKDLVRELQANAVPPAAAAAAATAAAAAASAASGAGGGAGATPAAAGPTASRTPHAPGVAGSGGVSATGAAAGGAAAGAAAGGAKWLDRPQASLNGRAFLRLGIWQWAMNDKLDNPGVIAENLASFRAATEHAPNWAKAWHQWALFNVAVSAHYGTRDEMVAVAHVPPAVQGFFRSVALGQAAGDRTGNLQDILRLLTLWFNFGAYEEVRAALTEGFQLVSIDTWLLVIPQVIARIHTHNTDVRQLIHHLLVKIGRHHPQALMYPLLVATKSQSPARRSAAYSVLECIRQHSAALVEQAQLVSGELIRMAILWHEMWHEGLEEASRLYFGESNVEGMLNTLLPLHEMLEKTGPTTLKEIAFVQAYGREAAVVRGVRVVDEVQGLAQGGGAAPGLGPLLPRLQAHQQAAALPHHPRTAVRLPRTRTRPGPGTGGAGDLHRGRAAGHNRRLCAAAACDQLQAAAEEVDDPRGGWCGVHVPAEGSRGPASGRARHAALRACEHHAGSRPHHRGAGPVHCALRGHPAVAEQRADRLGAQLRHAACADPGVQGGPQDPTQLGAPTDAGHGARLRPPHRHPEGGGVRVCAGLHQRGGPAQGSVAQVAQQRGLAGPAHQLHALRRRDEHGGLHPGAGRPAPLQPHAGSVQRQAAAHRLWGLLRGVHEPREVPGEGSLPPDPHDDQGHGGQRHRGQLQNHVRECDARAALQQGERHRHAGGIRARPAHQLAPAQHHGGGNGGGTGADGRGGGG</sequence>
<dbReference type="Gene3D" id="1.25.40.10">
    <property type="entry name" value="Tetratricopeptide repeat domain"/>
    <property type="match status" value="1"/>
</dbReference>
<dbReference type="SUPFAM" id="SSF47212">
    <property type="entry name" value="FKBP12-rapamycin-binding domain of FKBP-rapamycin-associated protein (FRAP)"/>
    <property type="match status" value="1"/>
</dbReference>
<feature type="compositionally biased region" description="Low complexity" evidence="1">
    <location>
        <begin position="301"/>
        <end position="311"/>
    </location>
</feature>
<dbReference type="GO" id="GO:0005634">
    <property type="term" value="C:nucleus"/>
    <property type="evidence" value="ECO:0007669"/>
    <property type="project" value="TreeGrafter"/>
</dbReference>
<dbReference type="AlphaFoldDB" id="A0AAD3DP50"/>
<keyword evidence="4" id="KW-1185">Reference proteome</keyword>
<gene>
    <name evidence="3" type="ORF">Agub_g6841</name>
</gene>
<dbReference type="InterPro" id="IPR003151">
    <property type="entry name" value="PIK-rel_kinase_FAT"/>
</dbReference>
<dbReference type="GO" id="GO:0005737">
    <property type="term" value="C:cytoplasm"/>
    <property type="evidence" value="ECO:0007669"/>
    <property type="project" value="TreeGrafter"/>
</dbReference>
<dbReference type="PANTHER" id="PTHR11139:SF9">
    <property type="entry name" value="SERINE_THREONINE-PROTEIN KINASE MTOR"/>
    <property type="match status" value="1"/>
</dbReference>
<dbReference type="GO" id="GO:0004674">
    <property type="term" value="F:protein serine/threonine kinase activity"/>
    <property type="evidence" value="ECO:0007669"/>
    <property type="project" value="TreeGrafter"/>
</dbReference>
<evidence type="ECO:0000259" key="2">
    <source>
        <dbReference type="PROSITE" id="PS51189"/>
    </source>
</evidence>
<feature type="region of interest" description="Disordered" evidence="1">
    <location>
        <begin position="805"/>
        <end position="836"/>
    </location>
</feature>
<dbReference type="SMART" id="SM01345">
    <property type="entry name" value="Rapamycin_bind"/>
    <property type="match status" value="1"/>
</dbReference>
<dbReference type="GO" id="GO:0031932">
    <property type="term" value="C:TORC2 complex"/>
    <property type="evidence" value="ECO:0007669"/>
    <property type="project" value="TreeGrafter"/>
</dbReference>
<feature type="region of interest" description="Disordered" evidence="1">
    <location>
        <begin position="983"/>
        <end position="1005"/>
    </location>
</feature>
<evidence type="ECO:0000256" key="1">
    <source>
        <dbReference type="SAM" id="MobiDB-lite"/>
    </source>
</evidence>
<dbReference type="InterPro" id="IPR036738">
    <property type="entry name" value="FRB_sf"/>
</dbReference>
<feature type="region of interest" description="Disordered" evidence="1">
    <location>
        <begin position="297"/>
        <end position="322"/>
    </location>
</feature>
<dbReference type="GO" id="GO:0031931">
    <property type="term" value="C:TORC1 complex"/>
    <property type="evidence" value="ECO:0007669"/>
    <property type="project" value="TreeGrafter"/>
</dbReference>
<dbReference type="PANTHER" id="PTHR11139">
    <property type="entry name" value="ATAXIA TELANGIECTASIA MUTATED ATM -RELATED"/>
    <property type="match status" value="1"/>
</dbReference>
<dbReference type="Pfam" id="PF08771">
    <property type="entry name" value="FRB_dom"/>
    <property type="match status" value="1"/>
</dbReference>
<feature type="compositionally biased region" description="Gly residues" evidence="1">
    <location>
        <begin position="988"/>
        <end position="1005"/>
    </location>
</feature>
<protein>
    <recommendedName>
        <fullName evidence="2">FAT domain-containing protein</fullName>
    </recommendedName>
</protein>
<evidence type="ECO:0000313" key="4">
    <source>
        <dbReference type="Proteomes" id="UP001054857"/>
    </source>
</evidence>
<dbReference type="InterPro" id="IPR011990">
    <property type="entry name" value="TPR-like_helical_dom_sf"/>
</dbReference>
<dbReference type="InterPro" id="IPR014009">
    <property type="entry name" value="PIK_FAT"/>
</dbReference>
<dbReference type="Gene3D" id="1.20.120.150">
    <property type="entry name" value="FKBP12-rapamycin binding domain"/>
    <property type="match status" value="1"/>
</dbReference>
<feature type="region of interest" description="Disordered" evidence="1">
    <location>
        <begin position="881"/>
        <end position="906"/>
    </location>
</feature>
<dbReference type="InterPro" id="IPR050517">
    <property type="entry name" value="DDR_Repair_Kinase"/>
</dbReference>
<dbReference type="GO" id="GO:0044877">
    <property type="term" value="F:protein-containing complex binding"/>
    <property type="evidence" value="ECO:0007669"/>
    <property type="project" value="InterPro"/>
</dbReference>
<feature type="non-terminal residue" evidence="3">
    <location>
        <position position="1005"/>
    </location>
</feature>
<proteinExistence type="predicted"/>
<dbReference type="PROSITE" id="PS51189">
    <property type="entry name" value="FAT"/>
    <property type="match status" value="1"/>
</dbReference>
<dbReference type="Pfam" id="PF23593">
    <property type="entry name" value="HEAT_ATR"/>
    <property type="match status" value="1"/>
</dbReference>
<dbReference type="Pfam" id="PF02259">
    <property type="entry name" value="FAT"/>
    <property type="match status" value="1"/>
</dbReference>
<feature type="region of interest" description="Disordered" evidence="1">
    <location>
        <begin position="921"/>
        <end position="949"/>
    </location>
</feature>
<organism evidence="3 4">
    <name type="scientific">Astrephomene gubernaculifera</name>
    <dbReference type="NCBI Taxonomy" id="47775"/>
    <lineage>
        <taxon>Eukaryota</taxon>
        <taxon>Viridiplantae</taxon>
        <taxon>Chlorophyta</taxon>
        <taxon>core chlorophytes</taxon>
        <taxon>Chlorophyceae</taxon>
        <taxon>CS clade</taxon>
        <taxon>Chlamydomonadales</taxon>
        <taxon>Astrephomenaceae</taxon>
        <taxon>Astrephomene</taxon>
    </lineage>
</organism>
<dbReference type="GO" id="GO:0016242">
    <property type="term" value="P:negative regulation of macroautophagy"/>
    <property type="evidence" value="ECO:0007669"/>
    <property type="project" value="TreeGrafter"/>
</dbReference>
<reference evidence="3 4" key="1">
    <citation type="journal article" date="2021" name="Sci. Rep.">
        <title>Genome sequencing of the multicellular alga Astrephomene provides insights into convergent evolution of germ-soma differentiation.</title>
        <authorList>
            <person name="Yamashita S."/>
            <person name="Yamamoto K."/>
            <person name="Matsuzaki R."/>
            <person name="Suzuki S."/>
            <person name="Yamaguchi H."/>
            <person name="Hirooka S."/>
            <person name="Minakuchi Y."/>
            <person name="Miyagishima S."/>
            <person name="Kawachi M."/>
            <person name="Toyoda A."/>
            <person name="Nozaki H."/>
        </authorList>
    </citation>
    <scope>NUCLEOTIDE SEQUENCE [LARGE SCALE GENOMIC DNA]</scope>
    <source>
        <strain evidence="3 4">NIES-4017</strain>
    </source>
</reference>
<name>A0AAD3DP50_9CHLO</name>
<dbReference type="EMBL" id="BMAR01000010">
    <property type="protein sequence ID" value="GFR45445.1"/>
    <property type="molecule type" value="Genomic_DNA"/>
</dbReference>
<dbReference type="InterPro" id="IPR009076">
    <property type="entry name" value="FRB_dom"/>
</dbReference>
<dbReference type="InterPro" id="IPR057564">
    <property type="entry name" value="HEAT_ATR"/>
</dbReference>
<dbReference type="Proteomes" id="UP001054857">
    <property type="component" value="Unassembled WGS sequence"/>
</dbReference>
<dbReference type="GO" id="GO:0031929">
    <property type="term" value="P:TOR signaling"/>
    <property type="evidence" value="ECO:0007669"/>
    <property type="project" value="TreeGrafter"/>
</dbReference>
<evidence type="ECO:0000313" key="3">
    <source>
        <dbReference type="EMBL" id="GFR45445.1"/>
    </source>
</evidence>